<gene>
    <name evidence="2" type="ORF">BC008_14415</name>
</gene>
<comment type="caution">
    <text evidence="2">The sequence shown here is derived from an EMBL/GenBank/DDBJ whole genome shotgun (WGS) entry which is preliminary data.</text>
</comment>
<dbReference type="CDD" id="cd03825">
    <property type="entry name" value="GT4_WcaC-like"/>
    <property type="match status" value="1"/>
</dbReference>
<feature type="domain" description="Glycosyltransferase subfamily 4-like N-terminal" evidence="1">
    <location>
        <begin position="13"/>
        <end position="216"/>
    </location>
</feature>
<evidence type="ECO:0000259" key="1">
    <source>
        <dbReference type="Pfam" id="PF13439"/>
    </source>
</evidence>
<keyword evidence="3" id="KW-1185">Reference proteome</keyword>
<proteinExistence type="predicted"/>
<organism evidence="2 3">
    <name type="scientific">Mastigocoleus testarum BC008</name>
    <dbReference type="NCBI Taxonomy" id="371196"/>
    <lineage>
        <taxon>Bacteria</taxon>
        <taxon>Bacillati</taxon>
        <taxon>Cyanobacteriota</taxon>
        <taxon>Cyanophyceae</taxon>
        <taxon>Nostocales</taxon>
        <taxon>Hapalosiphonaceae</taxon>
        <taxon>Mastigocoleus</taxon>
    </lineage>
</organism>
<evidence type="ECO:0000313" key="2">
    <source>
        <dbReference type="EMBL" id="KST63651.1"/>
    </source>
</evidence>
<dbReference type="Gene3D" id="3.40.50.2000">
    <property type="entry name" value="Glycogen Phosphorylase B"/>
    <property type="match status" value="2"/>
</dbReference>
<dbReference type="RefSeq" id="WP_027844609.1">
    <property type="nucleotide sequence ID" value="NZ_LMTZ01000135.1"/>
</dbReference>
<dbReference type="EMBL" id="LMTZ01000135">
    <property type="protein sequence ID" value="KST63651.1"/>
    <property type="molecule type" value="Genomic_DNA"/>
</dbReference>
<accession>A0A0V7ZGI1</accession>
<keyword evidence="2" id="KW-0808">Transferase</keyword>
<name>A0A0V7ZGI1_9CYAN</name>
<dbReference type="Proteomes" id="UP000053372">
    <property type="component" value="Unassembled WGS sequence"/>
</dbReference>
<dbReference type="OrthoDB" id="9768685at2"/>
<reference evidence="2 3" key="1">
    <citation type="journal article" date="2015" name="Genome Announc.">
        <title>Draft Genome of the Euendolithic (true boring) Cyanobacterium Mastigocoleus testarum strain BC008.</title>
        <authorList>
            <person name="Guida B.S."/>
            <person name="Garcia-Pichel F."/>
        </authorList>
    </citation>
    <scope>NUCLEOTIDE SEQUENCE [LARGE SCALE GENOMIC DNA]</scope>
    <source>
        <strain evidence="2 3">BC008</strain>
    </source>
</reference>
<dbReference type="Pfam" id="PF13692">
    <property type="entry name" value="Glyco_trans_1_4"/>
    <property type="match status" value="1"/>
</dbReference>
<evidence type="ECO:0000313" key="3">
    <source>
        <dbReference type="Proteomes" id="UP000053372"/>
    </source>
</evidence>
<dbReference type="PANTHER" id="PTHR12526">
    <property type="entry name" value="GLYCOSYLTRANSFERASE"/>
    <property type="match status" value="1"/>
</dbReference>
<dbReference type="AlphaFoldDB" id="A0A0V7ZGI1"/>
<dbReference type="SUPFAM" id="SSF53756">
    <property type="entry name" value="UDP-Glycosyltransferase/glycogen phosphorylase"/>
    <property type="match status" value="1"/>
</dbReference>
<dbReference type="InterPro" id="IPR028098">
    <property type="entry name" value="Glyco_trans_4-like_N"/>
</dbReference>
<dbReference type="GO" id="GO:0016740">
    <property type="term" value="F:transferase activity"/>
    <property type="evidence" value="ECO:0007669"/>
    <property type="project" value="UniProtKB-KW"/>
</dbReference>
<dbReference type="Pfam" id="PF13439">
    <property type="entry name" value="Glyco_transf_4"/>
    <property type="match status" value="1"/>
</dbReference>
<protein>
    <submittedName>
        <fullName evidence="2">Glycosyl transferase</fullName>
    </submittedName>
</protein>
<dbReference type="PANTHER" id="PTHR12526:SF637">
    <property type="entry name" value="GLYCOSYLTRANSFERASE EPSF-RELATED"/>
    <property type="match status" value="1"/>
</dbReference>
<sequence>MNPLIISTFDISGGAARAAFRLHQGLREININSRMLVQYKSSNEENVIGAKNKLEKWFNQMRPTLDNFPLKYYPQRSDEVFSGQWLPETVVQKVKSLATDVINIHWVGGYLQIETIAKFKQPLVWTFHDMWGFTGGCHYTFECDRYKSNCGSCPQLNSSQDKDISHWIWKRKIRSWQKLNLTIVSPSKWLAQCALQSSLFQNYRIEVIPNGIDLKRYKPMDRNLAREWLNLPQDKQLILFGAAFTNQKRKGIHLLYSALGNLKQAGYCDQVELVIFGSSEPRNLSHLGFKYHYMGSLHDDITLALLYAAVDMFVAPSIQDNLPNTVIEALACGTPCVAFNIGGMPDSIEHQRNGYLAQPFDTEDFAAGIIWILSASNEDIVSLRSRSREKVEREFSLQLQAQRYSQLFAEVLGN</sequence>